<evidence type="ECO:0000256" key="3">
    <source>
        <dbReference type="SAM" id="Phobius"/>
    </source>
</evidence>
<dbReference type="InterPro" id="IPR003593">
    <property type="entry name" value="AAA+_ATPase"/>
</dbReference>
<dbReference type="InterPro" id="IPR003439">
    <property type="entry name" value="ABC_transporter-like_ATP-bd"/>
</dbReference>
<dbReference type="Gene3D" id="3.40.50.300">
    <property type="entry name" value="P-loop containing nucleotide triphosphate hydrolases"/>
    <property type="match status" value="1"/>
</dbReference>
<keyword evidence="3" id="KW-0472">Membrane</keyword>
<dbReference type="SUPFAM" id="SSF52540">
    <property type="entry name" value="P-loop containing nucleoside triphosphate hydrolases"/>
    <property type="match status" value="1"/>
</dbReference>
<feature type="transmembrane region" description="Helical" evidence="3">
    <location>
        <begin position="194"/>
        <end position="213"/>
    </location>
</feature>
<organism evidence="5 6">
    <name type="scientific">Rhizoctonia solani</name>
    <dbReference type="NCBI Taxonomy" id="456999"/>
    <lineage>
        <taxon>Eukaryota</taxon>
        <taxon>Fungi</taxon>
        <taxon>Dikarya</taxon>
        <taxon>Basidiomycota</taxon>
        <taxon>Agaricomycotina</taxon>
        <taxon>Agaricomycetes</taxon>
        <taxon>Cantharellales</taxon>
        <taxon>Ceratobasidiaceae</taxon>
        <taxon>Rhizoctonia</taxon>
    </lineage>
</organism>
<feature type="transmembrane region" description="Helical" evidence="3">
    <location>
        <begin position="38"/>
        <end position="59"/>
    </location>
</feature>
<dbReference type="InterPro" id="IPR027417">
    <property type="entry name" value="P-loop_NTPase"/>
</dbReference>
<dbReference type="GO" id="GO:0016887">
    <property type="term" value="F:ATP hydrolysis activity"/>
    <property type="evidence" value="ECO:0007669"/>
    <property type="project" value="InterPro"/>
</dbReference>
<feature type="domain" description="ABC transporter" evidence="4">
    <location>
        <begin position="264"/>
        <end position="489"/>
    </location>
</feature>
<evidence type="ECO:0000256" key="1">
    <source>
        <dbReference type="ARBA" id="ARBA00022741"/>
    </source>
</evidence>
<dbReference type="PANTHER" id="PTHR24223">
    <property type="entry name" value="ATP-BINDING CASSETTE SUB-FAMILY C"/>
    <property type="match status" value="1"/>
</dbReference>
<keyword evidence="3" id="KW-1133">Transmembrane helix</keyword>
<accession>A0A8H3CHJ3</accession>
<dbReference type="Proteomes" id="UP000663841">
    <property type="component" value="Unassembled WGS sequence"/>
</dbReference>
<protein>
    <recommendedName>
        <fullName evidence="4">ABC transporter domain-containing protein</fullName>
    </recommendedName>
</protein>
<proteinExistence type="predicted"/>
<evidence type="ECO:0000313" key="6">
    <source>
        <dbReference type="Proteomes" id="UP000663841"/>
    </source>
</evidence>
<sequence length="491" mass="53337">MIPPQFNPISISSNTMNQHILGDLVTTIPTPADDSQSILYIPFVSAIVSATVLLIHYYLHDLDLRRSLSSGTVRKKTTTRGPNPTRRPINIWKALRLGTCLILLLLAIVMLGMAESCSNPTNTKPGHGNEGIPSTLVGHGLGKHRKHSHHTDLCLTKEQSTRLSLACFYTYTALLAFLAITLSSGFSTICNSHLTPLLLIALSVDVWMQIFPGREISKATLICDWLVIGFLTIASLVIPPLIWTSSSTQKHKPPPPNWPTSGRLVVQHLTARYSEDEPPTIEDVSFRAEAGERLGIVGKLGSGKDALAMALLRFIPTEGQVFYDGIGTHTIHPTILSSHISLISGQPFAASNRTTVRYILDPHNKHSDEALYAALNTAGLVGFGLEGGAKRVSARARYGVGFAAAVIRQSKLVIVDETTTSIEYAPDPDFHASLRCALPNATILVISNSLQNVRGVDKILVFQAGKLVEFGPPLDLLVRDGPFKKLTEEMA</sequence>
<dbReference type="AlphaFoldDB" id="A0A8H3CHJ3"/>
<feature type="transmembrane region" description="Helical" evidence="3">
    <location>
        <begin position="163"/>
        <end position="182"/>
    </location>
</feature>
<dbReference type="SMART" id="SM00382">
    <property type="entry name" value="AAA"/>
    <property type="match status" value="1"/>
</dbReference>
<dbReference type="GO" id="GO:0016020">
    <property type="term" value="C:membrane"/>
    <property type="evidence" value="ECO:0007669"/>
    <property type="project" value="TreeGrafter"/>
</dbReference>
<evidence type="ECO:0000259" key="4">
    <source>
        <dbReference type="PROSITE" id="PS50893"/>
    </source>
</evidence>
<feature type="transmembrane region" description="Helical" evidence="3">
    <location>
        <begin position="94"/>
        <end position="114"/>
    </location>
</feature>
<dbReference type="InterPro" id="IPR050173">
    <property type="entry name" value="ABC_transporter_C-like"/>
</dbReference>
<dbReference type="PROSITE" id="PS50893">
    <property type="entry name" value="ABC_TRANSPORTER_2"/>
    <property type="match status" value="1"/>
</dbReference>
<comment type="caution">
    <text evidence="5">The sequence shown here is derived from an EMBL/GenBank/DDBJ whole genome shotgun (WGS) entry which is preliminary data.</text>
</comment>
<name>A0A8H3CHJ3_9AGAM</name>
<gene>
    <name evidence="5" type="ORF">RDB_LOCUS212759</name>
</gene>
<keyword evidence="2" id="KW-0067">ATP-binding</keyword>
<evidence type="ECO:0000256" key="2">
    <source>
        <dbReference type="ARBA" id="ARBA00022840"/>
    </source>
</evidence>
<evidence type="ECO:0000313" key="5">
    <source>
        <dbReference type="EMBL" id="CAE6482566.1"/>
    </source>
</evidence>
<dbReference type="EMBL" id="CAJMWW010000668">
    <property type="protein sequence ID" value="CAE6482566.1"/>
    <property type="molecule type" value="Genomic_DNA"/>
</dbReference>
<reference evidence="5" key="1">
    <citation type="submission" date="2021-01" db="EMBL/GenBank/DDBJ databases">
        <authorList>
            <person name="Kaushik A."/>
        </authorList>
    </citation>
    <scope>NUCLEOTIDE SEQUENCE</scope>
    <source>
        <strain evidence="5">AG3-T5</strain>
    </source>
</reference>
<keyword evidence="1" id="KW-0547">Nucleotide-binding</keyword>
<dbReference type="GO" id="GO:0042626">
    <property type="term" value="F:ATPase-coupled transmembrane transporter activity"/>
    <property type="evidence" value="ECO:0007669"/>
    <property type="project" value="TreeGrafter"/>
</dbReference>
<dbReference type="Pfam" id="PF00005">
    <property type="entry name" value="ABC_tran"/>
    <property type="match status" value="1"/>
</dbReference>
<keyword evidence="3" id="KW-0812">Transmembrane</keyword>
<dbReference type="GO" id="GO:0005524">
    <property type="term" value="F:ATP binding"/>
    <property type="evidence" value="ECO:0007669"/>
    <property type="project" value="UniProtKB-KW"/>
</dbReference>
<feature type="transmembrane region" description="Helical" evidence="3">
    <location>
        <begin position="225"/>
        <end position="243"/>
    </location>
</feature>